<evidence type="ECO:0000313" key="5">
    <source>
        <dbReference type="Proteomes" id="UP000826462"/>
    </source>
</evidence>
<feature type="modified residue" description="4-aspartylphosphate" evidence="2">
    <location>
        <position position="63"/>
    </location>
</feature>
<dbReference type="PANTHER" id="PTHR44591">
    <property type="entry name" value="STRESS RESPONSE REGULATOR PROTEIN 1"/>
    <property type="match status" value="1"/>
</dbReference>
<dbReference type="SUPFAM" id="SSF52172">
    <property type="entry name" value="CheY-like"/>
    <property type="match status" value="1"/>
</dbReference>
<gene>
    <name evidence="4" type="ORF">KZJ38_16780</name>
</gene>
<dbReference type="Proteomes" id="UP000826462">
    <property type="component" value="Chromosome 1"/>
</dbReference>
<evidence type="ECO:0000259" key="3">
    <source>
        <dbReference type="PROSITE" id="PS50110"/>
    </source>
</evidence>
<organism evidence="4 5">
    <name type="scientific">Paraburkholderia edwinii</name>
    <dbReference type="NCBI Taxonomy" id="2861782"/>
    <lineage>
        <taxon>Bacteria</taxon>
        <taxon>Pseudomonadati</taxon>
        <taxon>Pseudomonadota</taxon>
        <taxon>Betaproteobacteria</taxon>
        <taxon>Burkholderiales</taxon>
        <taxon>Burkholderiaceae</taxon>
        <taxon>Paraburkholderia</taxon>
    </lineage>
</organism>
<sequence length="131" mass="14018">MTERQILLSGEVGRIMIVDDDAANVRAFAALLGNEGYDIRSARDGIEAVSQIGPWVPHLIVLDVKLPGYDGFQVASIIRKMRSTSGIGIVAVTGYSEAELRTMGSLTHFDAVFRKGSDGAALVSLARSILI</sequence>
<dbReference type="PROSITE" id="PS50110">
    <property type="entry name" value="RESPONSE_REGULATORY"/>
    <property type="match status" value="1"/>
</dbReference>
<dbReference type="InterPro" id="IPR001789">
    <property type="entry name" value="Sig_transdc_resp-reg_receiver"/>
</dbReference>
<reference evidence="4 5" key="1">
    <citation type="submission" date="2021-07" db="EMBL/GenBank/DDBJ databases">
        <title>Paraburkholderia edwinii protects Aspergillus sp. from phenazines by acting as a toxin sponge.</title>
        <authorList>
            <person name="Dahlstrom K.M."/>
            <person name="Newman D.K."/>
        </authorList>
    </citation>
    <scope>NUCLEOTIDE SEQUENCE [LARGE SCALE GENOMIC DNA]</scope>
    <source>
        <strain evidence="4 5">Pe01</strain>
    </source>
</reference>
<evidence type="ECO:0000256" key="1">
    <source>
        <dbReference type="ARBA" id="ARBA00022553"/>
    </source>
</evidence>
<dbReference type="EMBL" id="CP080095">
    <property type="protein sequence ID" value="QYD67946.1"/>
    <property type="molecule type" value="Genomic_DNA"/>
</dbReference>
<name>A0ABX8UH30_9BURK</name>
<evidence type="ECO:0000256" key="2">
    <source>
        <dbReference type="PROSITE-ProRule" id="PRU00169"/>
    </source>
</evidence>
<evidence type="ECO:0000313" key="4">
    <source>
        <dbReference type="EMBL" id="QYD67946.1"/>
    </source>
</evidence>
<keyword evidence="1 2" id="KW-0597">Phosphoprotein</keyword>
<dbReference type="InterPro" id="IPR050595">
    <property type="entry name" value="Bact_response_regulator"/>
</dbReference>
<keyword evidence="5" id="KW-1185">Reference proteome</keyword>
<accession>A0ABX8UH30</accession>
<proteinExistence type="predicted"/>
<dbReference type="Pfam" id="PF00072">
    <property type="entry name" value="Response_reg"/>
    <property type="match status" value="1"/>
</dbReference>
<protein>
    <submittedName>
        <fullName evidence="4">Response regulator</fullName>
    </submittedName>
</protein>
<dbReference type="SMART" id="SM00448">
    <property type="entry name" value="REC"/>
    <property type="match status" value="1"/>
</dbReference>
<dbReference type="PANTHER" id="PTHR44591:SF3">
    <property type="entry name" value="RESPONSE REGULATORY DOMAIN-CONTAINING PROTEIN"/>
    <property type="match status" value="1"/>
</dbReference>
<dbReference type="Gene3D" id="3.40.50.2300">
    <property type="match status" value="1"/>
</dbReference>
<dbReference type="InterPro" id="IPR011006">
    <property type="entry name" value="CheY-like_superfamily"/>
</dbReference>
<feature type="domain" description="Response regulatory" evidence="3">
    <location>
        <begin position="14"/>
        <end position="130"/>
    </location>
</feature>